<dbReference type="EMBL" id="GBHO01017930">
    <property type="protein sequence ID" value="JAG25674.1"/>
    <property type="molecule type" value="Transcribed_RNA"/>
</dbReference>
<reference evidence="9" key="1">
    <citation type="journal article" date="2014" name="PLoS ONE">
        <title>Transcriptome-Based Identification of ABC Transporters in the Western Tarnished Plant Bug Lygus hesperus.</title>
        <authorList>
            <person name="Hull J.J."/>
            <person name="Chaney K."/>
            <person name="Geib S.M."/>
            <person name="Fabrick J.A."/>
            <person name="Brent C.S."/>
            <person name="Walsh D."/>
            <person name="Lavine L.C."/>
        </authorList>
    </citation>
    <scope>NUCLEOTIDE SEQUENCE</scope>
</reference>
<evidence type="ECO:0000313" key="8">
    <source>
        <dbReference type="EMBL" id="JAG08049.1"/>
    </source>
</evidence>
<evidence type="ECO:0000313" key="6">
    <source>
        <dbReference type="EMBL" id="JAG08046.1"/>
    </source>
</evidence>
<dbReference type="EMBL" id="GBHO01041364">
    <property type="protein sequence ID" value="JAG02240.1"/>
    <property type="molecule type" value="Transcribed_RNA"/>
</dbReference>
<dbReference type="EMBL" id="GBHO01016951">
    <property type="protein sequence ID" value="JAG26653.1"/>
    <property type="molecule type" value="Transcribed_RNA"/>
</dbReference>
<evidence type="ECO:0000313" key="11">
    <source>
        <dbReference type="EMBL" id="JAG25674.1"/>
    </source>
</evidence>
<dbReference type="InterPro" id="IPR016095">
    <property type="entry name" value="Ribosomal_uL1_3-a/b-sand"/>
</dbReference>
<dbReference type="PANTHER" id="PTHR36427:SF3">
    <property type="entry name" value="LARGE RIBOSOMAL SUBUNIT PROTEIN UL1M"/>
    <property type="match status" value="1"/>
</dbReference>
<evidence type="ECO:0000313" key="4">
    <source>
        <dbReference type="EMBL" id="JAG02240.1"/>
    </source>
</evidence>
<dbReference type="EMBL" id="GBHO01041356">
    <property type="protein sequence ID" value="JAG02248.1"/>
    <property type="molecule type" value="Transcribed_RNA"/>
</dbReference>
<dbReference type="AlphaFoldDB" id="A0A0A9Y203"/>
<evidence type="ECO:0000256" key="1">
    <source>
        <dbReference type="ARBA" id="ARBA00010531"/>
    </source>
</evidence>
<sequence>SKVKKAKPTYGIMYTPGIHTQVVRKLSAGVVNCAYCPAFTMNRWYSTANGTADSDGVLHTHTEGTPVDDAYSNTAASQTVGYYPKRVSLSYATHIKTRPLDDALAIAKCFANAAYPESITMNIKLGVDPRKPGQTVRGIARIPYSSGRRAVVAVFATGQKAEEAQKAGADIVGAEDLIETIQKGTIEFTRCIATPDMMR</sequence>
<evidence type="ECO:0000256" key="3">
    <source>
        <dbReference type="ARBA" id="ARBA00023274"/>
    </source>
</evidence>
<proteinExistence type="inferred from homology"/>
<dbReference type="EMBL" id="GBHO01007009">
    <property type="protein sequence ID" value="JAG36595.1"/>
    <property type="molecule type" value="Transcribed_RNA"/>
</dbReference>
<keyword evidence="3" id="KW-0687">Ribonucleoprotein</keyword>
<dbReference type="InterPro" id="IPR023674">
    <property type="entry name" value="Ribosomal_uL1-like"/>
</dbReference>
<evidence type="ECO:0000313" key="12">
    <source>
        <dbReference type="EMBL" id="JAG26653.1"/>
    </source>
</evidence>
<organism evidence="9">
    <name type="scientific">Lygus hesperus</name>
    <name type="common">Western plant bug</name>
    <dbReference type="NCBI Taxonomy" id="30085"/>
    <lineage>
        <taxon>Eukaryota</taxon>
        <taxon>Metazoa</taxon>
        <taxon>Ecdysozoa</taxon>
        <taxon>Arthropoda</taxon>
        <taxon>Hexapoda</taxon>
        <taxon>Insecta</taxon>
        <taxon>Pterygota</taxon>
        <taxon>Neoptera</taxon>
        <taxon>Paraneoptera</taxon>
        <taxon>Hemiptera</taxon>
        <taxon>Heteroptera</taxon>
        <taxon>Panheteroptera</taxon>
        <taxon>Cimicomorpha</taxon>
        <taxon>Miridae</taxon>
        <taxon>Mirini</taxon>
        <taxon>Lygus</taxon>
    </lineage>
</organism>
<dbReference type="InterPro" id="IPR028364">
    <property type="entry name" value="Ribosomal_uL1/biogenesis"/>
</dbReference>
<feature type="non-terminal residue" evidence="9">
    <location>
        <position position="1"/>
    </location>
</feature>
<dbReference type="Pfam" id="PF00687">
    <property type="entry name" value="Ribosomal_L1"/>
    <property type="match status" value="1"/>
</dbReference>
<evidence type="ECO:0000313" key="5">
    <source>
        <dbReference type="EMBL" id="JAG02248.1"/>
    </source>
</evidence>
<dbReference type="SUPFAM" id="SSF56808">
    <property type="entry name" value="Ribosomal protein L1"/>
    <property type="match status" value="1"/>
</dbReference>
<evidence type="ECO:0000313" key="10">
    <source>
        <dbReference type="EMBL" id="JAG25673.1"/>
    </source>
</evidence>
<dbReference type="EMBL" id="GBHO01035555">
    <property type="protein sequence ID" value="JAG08049.1"/>
    <property type="molecule type" value="Transcribed_RNA"/>
</dbReference>
<gene>
    <name evidence="9" type="primary">rplA_5</name>
    <name evidence="8" type="synonym">rplA_1</name>
    <name evidence="6" type="synonym">rplA_10</name>
    <name evidence="4" type="synonym">rplA_11</name>
    <name evidence="11" type="synonym">rplA_12</name>
    <name evidence="10" type="synonym">rplA_13</name>
    <name evidence="12" type="synonym">rplA_14</name>
    <name evidence="7" type="synonym">rplA_2</name>
    <name evidence="14" type="synonym">rplA_3</name>
    <name evidence="5" type="synonym">rplA_4</name>
    <name evidence="13" type="synonym">rplA_6</name>
    <name evidence="15" type="synonym">rplA_7</name>
    <name evidence="12" type="ORF">CM83_28030</name>
    <name evidence="10" type="ORF">CM83_28037</name>
    <name evidence="11" type="ORF">CM83_28039</name>
    <name evidence="9" type="ORF">CM83_28041</name>
    <name evidence="13" type="ORF">CM83_28078</name>
    <name evidence="4" type="ORF">CM83_28084</name>
    <name evidence="14" type="ORF">CM83_28094</name>
    <name evidence="5" type="ORF">CM83_28099</name>
    <name evidence="15" type="ORF">CM83_28109</name>
    <name evidence="7" type="ORF">CM83_28115</name>
    <name evidence="8" type="ORF">CM83_28118</name>
    <name evidence="6" type="ORF">CM83_28121</name>
</gene>
<evidence type="ECO:0000256" key="2">
    <source>
        <dbReference type="ARBA" id="ARBA00022980"/>
    </source>
</evidence>
<dbReference type="GO" id="GO:0005840">
    <property type="term" value="C:ribosome"/>
    <property type="evidence" value="ECO:0007669"/>
    <property type="project" value="UniProtKB-KW"/>
</dbReference>
<evidence type="ECO:0000313" key="15">
    <source>
        <dbReference type="EMBL" id="JAG36595.1"/>
    </source>
</evidence>
<protein>
    <submittedName>
        <fullName evidence="9">50S ribosomal protein L1</fullName>
    </submittedName>
</protein>
<dbReference type="EMBL" id="GBHO01007015">
    <property type="protein sequence ID" value="JAG36589.1"/>
    <property type="molecule type" value="Transcribed_RNA"/>
</dbReference>
<reference evidence="9" key="2">
    <citation type="submission" date="2014-07" db="EMBL/GenBank/DDBJ databases">
        <authorList>
            <person name="Hull J."/>
        </authorList>
    </citation>
    <scope>NUCLEOTIDE SEQUENCE</scope>
</reference>
<keyword evidence="2 9" id="KW-0689">Ribosomal protein</keyword>
<dbReference type="GO" id="GO:1990904">
    <property type="term" value="C:ribonucleoprotein complex"/>
    <property type="evidence" value="ECO:0007669"/>
    <property type="project" value="UniProtKB-KW"/>
</dbReference>
<name>A0A0A9Y203_LYGHE</name>
<dbReference type="EMBL" id="GBHO01035556">
    <property type="protein sequence ID" value="JAG08048.1"/>
    <property type="molecule type" value="Transcribed_RNA"/>
</dbReference>
<accession>A0A0A9Y203</accession>
<dbReference type="EMBL" id="GBHO01007013">
    <property type="protein sequence ID" value="JAG36591.1"/>
    <property type="molecule type" value="Transcribed_RNA"/>
</dbReference>
<dbReference type="PANTHER" id="PTHR36427">
    <property type="entry name" value="54S RIBOSOMAL PROTEIN L1, MITOCHONDRIAL"/>
    <property type="match status" value="1"/>
</dbReference>
<comment type="similarity">
    <text evidence="1">Belongs to the universal ribosomal protein uL1 family.</text>
</comment>
<evidence type="ECO:0000313" key="9">
    <source>
        <dbReference type="EMBL" id="JAG25671.1"/>
    </source>
</evidence>
<evidence type="ECO:0000313" key="14">
    <source>
        <dbReference type="EMBL" id="JAG36591.1"/>
    </source>
</evidence>
<evidence type="ECO:0000313" key="7">
    <source>
        <dbReference type="EMBL" id="JAG08048.1"/>
    </source>
</evidence>
<dbReference type="EMBL" id="GBHO01017931">
    <property type="protein sequence ID" value="JAG25673.1"/>
    <property type="molecule type" value="Transcribed_RNA"/>
</dbReference>
<evidence type="ECO:0000313" key="13">
    <source>
        <dbReference type="EMBL" id="JAG36589.1"/>
    </source>
</evidence>
<dbReference type="EMBL" id="GBHO01017933">
    <property type="protein sequence ID" value="JAG25671.1"/>
    <property type="molecule type" value="Transcribed_RNA"/>
</dbReference>
<dbReference type="Gene3D" id="3.40.50.790">
    <property type="match status" value="1"/>
</dbReference>
<dbReference type="EMBL" id="GBHO01035558">
    <property type="protein sequence ID" value="JAG08046.1"/>
    <property type="molecule type" value="Transcribed_RNA"/>
</dbReference>